<accession>A0A7S3SSY7</accession>
<proteinExistence type="predicted"/>
<dbReference type="EMBL" id="HBIQ01054901">
    <property type="protein sequence ID" value="CAE0562744.1"/>
    <property type="molecule type" value="Transcribed_RNA"/>
</dbReference>
<feature type="signal peptide" evidence="2">
    <location>
        <begin position="1"/>
        <end position="15"/>
    </location>
</feature>
<keyword evidence="2" id="KW-0732">Signal</keyword>
<dbReference type="PRINTS" id="PR01217">
    <property type="entry name" value="PRICHEXTENSN"/>
</dbReference>
<reference evidence="3" key="1">
    <citation type="submission" date="2021-01" db="EMBL/GenBank/DDBJ databases">
        <authorList>
            <person name="Corre E."/>
            <person name="Pelletier E."/>
            <person name="Niang G."/>
            <person name="Scheremetjew M."/>
            <person name="Finn R."/>
            <person name="Kale V."/>
            <person name="Holt S."/>
            <person name="Cochrane G."/>
            <person name="Meng A."/>
            <person name="Brown T."/>
            <person name="Cohen L."/>
        </authorList>
    </citation>
    <scope>NUCLEOTIDE SEQUENCE</scope>
    <source>
        <strain evidence="3">SPMC142</strain>
    </source>
</reference>
<protein>
    <submittedName>
        <fullName evidence="3">Uncharacterized protein</fullName>
    </submittedName>
</protein>
<organism evidence="3">
    <name type="scientific">Strombidinopsis acuminata</name>
    <dbReference type="NCBI Taxonomy" id="141414"/>
    <lineage>
        <taxon>Eukaryota</taxon>
        <taxon>Sar</taxon>
        <taxon>Alveolata</taxon>
        <taxon>Ciliophora</taxon>
        <taxon>Intramacronucleata</taxon>
        <taxon>Spirotrichea</taxon>
        <taxon>Choreotrichia</taxon>
        <taxon>Choreotrichida</taxon>
        <taxon>Strombidinopsidae</taxon>
        <taxon>Strombidinopsis</taxon>
    </lineage>
</organism>
<feature type="compositionally biased region" description="Pro residues" evidence="1">
    <location>
        <begin position="161"/>
        <end position="201"/>
    </location>
</feature>
<feature type="region of interest" description="Disordered" evidence="1">
    <location>
        <begin position="150"/>
        <end position="244"/>
    </location>
</feature>
<gene>
    <name evidence="3" type="ORF">SACU0126_LOCUS17489</name>
</gene>
<dbReference type="AlphaFoldDB" id="A0A7S3SSY7"/>
<feature type="chain" id="PRO_5030801273" evidence="2">
    <location>
        <begin position="16"/>
        <end position="281"/>
    </location>
</feature>
<name>A0A7S3SSY7_9SPIT</name>
<sequence>MRAVLCILGLVGSHALLPQLHPRPESARQSLERLGGRWPLCAPPESAGRVAQPQMLLPNPLGRASRGGLAFLASRPRGLVTGIFVALLALAAFALREKGDGSDAAPPLADADTAVVPEPVGAVASASIEIETPLKSSKWTEQALERVVGKSNKSPTLTLNPPIPSPPPPPLPPLAPNPPPPPPPPAPVPPPPTPAPAPAPPKAVAAPSSPPPLPPPTPPPSPPPASPPTPIPAVVETPASTVASTSTVIEGKIPLERFFESPLMKKWEAVVDEEIARSRTA</sequence>
<evidence type="ECO:0000256" key="1">
    <source>
        <dbReference type="SAM" id="MobiDB-lite"/>
    </source>
</evidence>
<feature type="compositionally biased region" description="Pro residues" evidence="1">
    <location>
        <begin position="208"/>
        <end position="231"/>
    </location>
</feature>
<feature type="compositionally biased region" description="Low complexity" evidence="1">
    <location>
        <begin position="232"/>
        <end position="244"/>
    </location>
</feature>
<evidence type="ECO:0000256" key="2">
    <source>
        <dbReference type="SAM" id="SignalP"/>
    </source>
</evidence>
<evidence type="ECO:0000313" key="3">
    <source>
        <dbReference type="EMBL" id="CAE0562744.1"/>
    </source>
</evidence>